<comment type="caution">
    <text evidence="2">The sequence shown here is derived from an EMBL/GenBank/DDBJ whole genome shotgun (WGS) entry which is preliminary data.</text>
</comment>
<evidence type="ECO:0000313" key="2">
    <source>
        <dbReference type="EMBL" id="GAA0436224.1"/>
    </source>
</evidence>
<proteinExistence type="predicted"/>
<name>A0ABN0Z7Z3_9ACTN</name>
<keyword evidence="1" id="KW-0812">Transmembrane</keyword>
<keyword evidence="1" id="KW-1133">Transmembrane helix</keyword>
<sequence length="182" mass="19534">MTTPPPEPWARRAAHLAVLSVLPSGLWRTALAFGVPLGYDERTLHDKFGLPGAGATAFLLSLTALIELLAFLTLGLVRPWGERVPRWIPVLGGRAVNPRLVVAAAGTGAVLLTLVLTVTAGTQVALQVGDGALRGGWLWLLFACYAPLAAWGPLLAAVTVSYHRRHRPVRRLSVPEPTLYRV</sequence>
<feature type="transmembrane region" description="Helical" evidence="1">
    <location>
        <begin position="98"/>
        <end position="117"/>
    </location>
</feature>
<gene>
    <name evidence="2" type="ORF">GCM10010357_67090</name>
</gene>
<dbReference type="Proteomes" id="UP001500879">
    <property type="component" value="Unassembled WGS sequence"/>
</dbReference>
<keyword evidence="1" id="KW-0472">Membrane</keyword>
<evidence type="ECO:0000313" key="3">
    <source>
        <dbReference type="Proteomes" id="UP001500879"/>
    </source>
</evidence>
<feature type="transmembrane region" description="Helical" evidence="1">
    <location>
        <begin position="56"/>
        <end position="77"/>
    </location>
</feature>
<dbReference type="RefSeq" id="WP_344032482.1">
    <property type="nucleotide sequence ID" value="NZ_BAAABX010000086.1"/>
</dbReference>
<evidence type="ECO:0000256" key="1">
    <source>
        <dbReference type="SAM" id="Phobius"/>
    </source>
</evidence>
<dbReference type="EMBL" id="BAAABX010000086">
    <property type="protein sequence ID" value="GAA0436224.1"/>
    <property type="molecule type" value="Genomic_DNA"/>
</dbReference>
<protein>
    <submittedName>
        <fullName evidence="2">Uncharacterized protein</fullName>
    </submittedName>
</protein>
<reference evidence="2 3" key="1">
    <citation type="journal article" date="2019" name="Int. J. Syst. Evol. Microbiol.">
        <title>The Global Catalogue of Microorganisms (GCM) 10K type strain sequencing project: providing services to taxonomists for standard genome sequencing and annotation.</title>
        <authorList>
            <consortium name="The Broad Institute Genomics Platform"/>
            <consortium name="The Broad Institute Genome Sequencing Center for Infectious Disease"/>
            <person name="Wu L."/>
            <person name="Ma J."/>
        </authorList>
    </citation>
    <scope>NUCLEOTIDE SEQUENCE [LARGE SCALE GENOMIC DNA]</scope>
    <source>
        <strain evidence="2 3">JCM 4788</strain>
    </source>
</reference>
<keyword evidence="3" id="KW-1185">Reference proteome</keyword>
<feature type="transmembrane region" description="Helical" evidence="1">
    <location>
        <begin position="137"/>
        <end position="162"/>
    </location>
</feature>
<organism evidence="2 3">
    <name type="scientific">Streptomyces luteireticuli</name>
    <dbReference type="NCBI Taxonomy" id="173858"/>
    <lineage>
        <taxon>Bacteria</taxon>
        <taxon>Bacillati</taxon>
        <taxon>Actinomycetota</taxon>
        <taxon>Actinomycetes</taxon>
        <taxon>Kitasatosporales</taxon>
        <taxon>Streptomycetaceae</taxon>
        <taxon>Streptomyces</taxon>
    </lineage>
</organism>
<accession>A0ABN0Z7Z3</accession>